<protein>
    <recommendedName>
        <fullName evidence="2">DUF2062 domain-containing protein</fullName>
    </recommendedName>
</protein>
<evidence type="ECO:0000313" key="4">
    <source>
        <dbReference type="Proteomes" id="UP000249739"/>
    </source>
</evidence>
<feature type="transmembrane region" description="Helical" evidence="1">
    <location>
        <begin position="42"/>
        <end position="60"/>
    </location>
</feature>
<gene>
    <name evidence="3" type="ORF">DI586_04680</name>
</gene>
<accession>A0A2W5FJM1</accession>
<keyword evidence="1" id="KW-0812">Transmembrane</keyword>
<dbReference type="InterPro" id="IPR018639">
    <property type="entry name" value="DUF2062"/>
</dbReference>
<comment type="caution">
    <text evidence="3">The sequence shown here is derived from an EMBL/GenBank/DDBJ whole genome shotgun (WGS) entry which is preliminary data.</text>
</comment>
<feature type="domain" description="DUF2062" evidence="2">
    <location>
        <begin position="26"/>
        <end position="173"/>
    </location>
</feature>
<name>A0A2W5FJM1_9BACT</name>
<sequence length="193" mass="22499">MFTSRHQKPLTKKFQESVWPSMGLRRSSRYWRHRIVRLKDSNYKIAAGLAIGAAISFTPLPGAHVIGALALCLLFRANLLSGVLGTLIGNPWTLPFMWWFSYWVGKVTFVYLGLNVRQMPGRFEWRELVQEITHDPMPLFAPWITGGFIAMIITFPLFYAIFHWIIDHLRKTQHMWKESRLHKEARSITGQEE</sequence>
<organism evidence="3 4">
    <name type="scientific">Micavibrio aeruginosavorus</name>
    <dbReference type="NCBI Taxonomy" id="349221"/>
    <lineage>
        <taxon>Bacteria</taxon>
        <taxon>Pseudomonadati</taxon>
        <taxon>Bdellovibrionota</taxon>
        <taxon>Bdellovibrionia</taxon>
        <taxon>Bdellovibrionales</taxon>
        <taxon>Pseudobdellovibrionaceae</taxon>
        <taxon>Micavibrio</taxon>
    </lineage>
</organism>
<dbReference type="EMBL" id="QFOT01000036">
    <property type="protein sequence ID" value="PZP56141.1"/>
    <property type="molecule type" value="Genomic_DNA"/>
</dbReference>
<dbReference type="PANTHER" id="PTHR40547">
    <property type="entry name" value="SLL0298 PROTEIN"/>
    <property type="match status" value="1"/>
</dbReference>
<reference evidence="3 4" key="1">
    <citation type="submission" date="2017-08" db="EMBL/GenBank/DDBJ databases">
        <title>Infants hospitalized years apart are colonized by the same room-sourced microbial strains.</title>
        <authorList>
            <person name="Brooks B."/>
            <person name="Olm M.R."/>
            <person name="Firek B.A."/>
            <person name="Baker R."/>
            <person name="Thomas B.C."/>
            <person name="Morowitz M.J."/>
            <person name="Banfield J.F."/>
        </authorList>
    </citation>
    <scope>NUCLEOTIDE SEQUENCE [LARGE SCALE GENOMIC DNA]</scope>
    <source>
        <strain evidence="3">S2_006_000_R2_64</strain>
    </source>
</reference>
<dbReference type="Proteomes" id="UP000249739">
    <property type="component" value="Unassembled WGS sequence"/>
</dbReference>
<feature type="transmembrane region" description="Helical" evidence="1">
    <location>
        <begin position="143"/>
        <end position="166"/>
    </location>
</feature>
<dbReference type="AlphaFoldDB" id="A0A2W5FJM1"/>
<dbReference type="PANTHER" id="PTHR40547:SF1">
    <property type="entry name" value="SLL0298 PROTEIN"/>
    <property type="match status" value="1"/>
</dbReference>
<dbReference type="Pfam" id="PF09835">
    <property type="entry name" value="DUF2062"/>
    <property type="match status" value="1"/>
</dbReference>
<evidence type="ECO:0000256" key="1">
    <source>
        <dbReference type="SAM" id="Phobius"/>
    </source>
</evidence>
<keyword evidence="1" id="KW-0472">Membrane</keyword>
<feature type="transmembrane region" description="Helical" evidence="1">
    <location>
        <begin position="66"/>
        <end position="89"/>
    </location>
</feature>
<proteinExistence type="predicted"/>
<keyword evidence="1" id="KW-1133">Transmembrane helix</keyword>
<evidence type="ECO:0000313" key="3">
    <source>
        <dbReference type="EMBL" id="PZP56141.1"/>
    </source>
</evidence>
<evidence type="ECO:0000259" key="2">
    <source>
        <dbReference type="Pfam" id="PF09835"/>
    </source>
</evidence>